<accession>A0A3L8RZM1</accession>
<sequence>METKHNFLGFRTFLRWGMGQQKCIKIFKQGIMGCSCQICQAPILEFLIFLSISSSSSSTGCGAEELPVPPSSSASAGSKIQGKQMTGHSEILVSRHLGFLRPFLAVQSSRNLGLGVLGVPGPGGHTQQWAGSERLCGISSEGSEHCGISTVRSAVWDEKFGISSEGSAVWDHSQLFPHHRMCCGWDEIVVLVGAQLCVFPVPMSMEGAGSWAALQLHFLGSGVGLSPWLCFGSVNGDVRFFDPRMPESMKVLQIELLYSHMAWSLFGVHWLYLGISSPCFPVPGDHSSLWFWPPVNALPLRDMAALTHSSARGCSSNFVPSQHSQ</sequence>
<name>A0A3L8RZM1_CHLGU</name>
<dbReference type="EMBL" id="QUSF01000104">
    <property type="protein sequence ID" value="RLV92068.1"/>
    <property type="molecule type" value="Genomic_DNA"/>
</dbReference>
<proteinExistence type="predicted"/>
<evidence type="ECO:0000313" key="3">
    <source>
        <dbReference type="Proteomes" id="UP000276834"/>
    </source>
</evidence>
<comment type="caution">
    <text evidence="2">The sequence shown here is derived from an EMBL/GenBank/DDBJ whole genome shotgun (WGS) entry which is preliminary data.</text>
</comment>
<feature type="region of interest" description="Disordered" evidence="1">
    <location>
        <begin position="61"/>
        <end position="80"/>
    </location>
</feature>
<evidence type="ECO:0000313" key="2">
    <source>
        <dbReference type="EMBL" id="RLV92068.1"/>
    </source>
</evidence>
<evidence type="ECO:0000256" key="1">
    <source>
        <dbReference type="SAM" id="MobiDB-lite"/>
    </source>
</evidence>
<dbReference type="Proteomes" id="UP000276834">
    <property type="component" value="Unassembled WGS sequence"/>
</dbReference>
<protein>
    <submittedName>
        <fullName evidence="2">Uncharacterized protein</fullName>
    </submittedName>
</protein>
<gene>
    <name evidence="2" type="ORF">DV515_00013960</name>
</gene>
<keyword evidence="3" id="KW-1185">Reference proteome</keyword>
<reference evidence="2 3" key="1">
    <citation type="journal article" date="2018" name="Proc. R. Soc. B">
        <title>A non-coding region near Follistatin controls head colour polymorphism in the Gouldian finch.</title>
        <authorList>
            <person name="Toomey M.B."/>
            <person name="Marques C.I."/>
            <person name="Andrade P."/>
            <person name="Araujo P.M."/>
            <person name="Sabatino S."/>
            <person name="Gazda M.A."/>
            <person name="Afonso S."/>
            <person name="Lopes R.J."/>
            <person name="Corbo J.C."/>
            <person name="Carneiro M."/>
        </authorList>
    </citation>
    <scope>NUCLEOTIDE SEQUENCE [LARGE SCALE GENOMIC DNA]</scope>
    <source>
        <strain evidence="2">Red01</strain>
        <tissue evidence="2">Muscle</tissue>
    </source>
</reference>
<dbReference type="AlphaFoldDB" id="A0A3L8RZM1"/>
<organism evidence="2 3">
    <name type="scientific">Chloebia gouldiae</name>
    <name type="common">Gouldian finch</name>
    <name type="synonym">Erythrura gouldiae</name>
    <dbReference type="NCBI Taxonomy" id="44316"/>
    <lineage>
        <taxon>Eukaryota</taxon>
        <taxon>Metazoa</taxon>
        <taxon>Chordata</taxon>
        <taxon>Craniata</taxon>
        <taxon>Vertebrata</taxon>
        <taxon>Euteleostomi</taxon>
        <taxon>Archelosauria</taxon>
        <taxon>Archosauria</taxon>
        <taxon>Dinosauria</taxon>
        <taxon>Saurischia</taxon>
        <taxon>Theropoda</taxon>
        <taxon>Coelurosauria</taxon>
        <taxon>Aves</taxon>
        <taxon>Neognathae</taxon>
        <taxon>Neoaves</taxon>
        <taxon>Telluraves</taxon>
        <taxon>Australaves</taxon>
        <taxon>Passeriformes</taxon>
        <taxon>Passeroidea</taxon>
        <taxon>Passeridae</taxon>
        <taxon>Chloebia</taxon>
    </lineage>
</organism>